<organism evidence="2 3">
    <name type="scientific">Natronomonas aquatica</name>
    <dbReference type="NCBI Taxonomy" id="2841590"/>
    <lineage>
        <taxon>Archaea</taxon>
        <taxon>Methanobacteriati</taxon>
        <taxon>Methanobacteriota</taxon>
        <taxon>Stenosarchaea group</taxon>
        <taxon>Halobacteria</taxon>
        <taxon>Halobacteriales</taxon>
        <taxon>Natronomonadaceae</taxon>
        <taxon>Natronomonas</taxon>
    </lineage>
</organism>
<dbReference type="SUPFAM" id="SSF47794">
    <property type="entry name" value="Rad51 N-terminal domain-like"/>
    <property type="match status" value="1"/>
</dbReference>
<proteinExistence type="predicted"/>
<dbReference type="Gene3D" id="1.10.150.20">
    <property type="entry name" value="5' to 3' exonuclease, C-terminal subdomain"/>
    <property type="match status" value="1"/>
</dbReference>
<sequence length="142" mass="14578">MGVFDLIRAVFGLNSSETTQRTDVSAGSGSDDEPAGSEPTTAETDESVAAGTDATASRGSMTETPSEDPEAVAEPDAPSADDVADDPVDSISGIGQAYAGRLAEADIETVGELLEADAAELSGRTDLSEKRIRRWQENAGGD</sequence>
<dbReference type="EMBL" id="JAHLKM010000004">
    <property type="protein sequence ID" value="MCQ4332892.1"/>
    <property type="molecule type" value="Genomic_DNA"/>
</dbReference>
<protein>
    <submittedName>
        <fullName evidence="2">Helix-hairpin-helix domain-containing protein</fullName>
    </submittedName>
</protein>
<evidence type="ECO:0000313" key="3">
    <source>
        <dbReference type="Proteomes" id="UP001139494"/>
    </source>
</evidence>
<feature type="compositionally biased region" description="Polar residues" evidence="1">
    <location>
        <begin position="54"/>
        <end position="64"/>
    </location>
</feature>
<reference evidence="2" key="1">
    <citation type="journal article" date="2023" name="Front. Microbiol.">
        <title>Genomic-based phylogenetic and metabolic analyses of the genus Natronomonas, and description of Natronomonas aquatica sp. nov.</title>
        <authorList>
            <person name="Garcia-Roldan A."/>
            <person name="Duran-Viseras A."/>
            <person name="de la Haba R.R."/>
            <person name="Corral P."/>
            <person name="Sanchez-Porro C."/>
            <person name="Ventosa A."/>
        </authorList>
    </citation>
    <scope>NUCLEOTIDE SEQUENCE</scope>
    <source>
        <strain evidence="2">F2-12</strain>
    </source>
</reference>
<feature type="compositionally biased region" description="Polar residues" evidence="1">
    <location>
        <begin position="13"/>
        <end position="28"/>
    </location>
</feature>
<keyword evidence="3" id="KW-1185">Reference proteome</keyword>
<dbReference type="InterPro" id="IPR010995">
    <property type="entry name" value="DNA_repair_Rad51/TF_NusA_a-hlx"/>
</dbReference>
<evidence type="ECO:0000256" key="1">
    <source>
        <dbReference type="SAM" id="MobiDB-lite"/>
    </source>
</evidence>
<dbReference type="AlphaFoldDB" id="A0A9R1CSA6"/>
<feature type="region of interest" description="Disordered" evidence="1">
    <location>
        <begin position="12"/>
        <end position="92"/>
    </location>
</feature>
<evidence type="ECO:0000313" key="2">
    <source>
        <dbReference type="EMBL" id="MCQ4332892.1"/>
    </source>
</evidence>
<dbReference type="Proteomes" id="UP001139494">
    <property type="component" value="Unassembled WGS sequence"/>
</dbReference>
<dbReference type="Pfam" id="PF14520">
    <property type="entry name" value="HHH_5"/>
    <property type="match status" value="1"/>
</dbReference>
<name>A0A9R1CSA6_9EURY</name>
<comment type="caution">
    <text evidence="2">The sequence shown here is derived from an EMBL/GenBank/DDBJ whole genome shotgun (WGS) entry which is preliminary data.</text>
</comment>
<gene>
    <name evidence="2" type="ORF">KM295_05145</name>
</gene>
<accession>A0A9R1CSA6</accession>
<dbReference type="GO" id="GO:0000166">
    <property type="term" value="F:nucleotide binding"/>
    <property type="evidence" value="ECO:0007669"/>
    <property type="project" value="InterPro"/>
</dbReference>
<dbReference type="RefSeq" id="WP_256028833.1">
    <property type="nucleotide sequence ID" value="NZ_JAHLKM010000004.1"/>
</dbReference>